<name>A0A318FXI3_KLEOX</name>
<gene>
    <name evidence="3" type="ORF">DET57_10486</name>
</gene>
<dbReference type="RefSeq" id="WP_110273193.1">
    <property type="nucleotide sequence ID" value="NZ_QJJG01000004.1"/>
</dbReference>
<evidence type="ECO:0000313" key="4">
    <source>
        <dbReference type="Proteomes" id="UP000247485"/>
    </source>
</evidence>
<keyword evidence="1" id="KW-0732">Signal</keyword>
<reference evidence="3 4" key="1">
    <citation type="submission" date="2018-05" db="EMBL/GenBank/DDBJ databases">
        <title>Freshwater and sediment microbial communities from various areas in North America, analyzing microbe dynamics in response to fracking.</title>
        <authorList>
            <person name="Lamendella R."/>
        </authorList>
    </citation>
    <scope>NUCLEOTIDE SEQUENCE [LARGE SCALE GENOMIC DNA]</scope>
    <source>
        <strain evidence="3 4">67</strain>
    </source>
</reference>
<dbReference type="PROSITE" id="PS50983">
    <property type="entry name" value="FE_B12_PBP"/>
    <property type="match status" value="1"/>
</dbReference>
<dbReference type="AlphaFoldDB" id="A0A318FXI3"/>
<accession>A0A318FXI3</accession>
<proteinExistence type="predicted"/>
<dbReference type="Pfam" id="PF01497">
    <property type="entry name" value="Peripla_BP_2"/>
    <property type="match status" value="1"/>
</dbReference>
<feature type="chain" id="PRO_5016412433" evidence="1">
    <location>
        <begin position="24"/>
        <end position="373"/>
    </location>
</feature>
<dbReference type="Proteomes" id="UP000247485">
    <property type="component" value="Unassembled WGS sequence"/>
</dbReference>
<dbReference type="EMBL" id="QJJG01000004">
    <property type="protein sequence ID" value="PXW47028.1"/>
    <property type="molecule type" value="Genomic_DNA"/>
</dbReference>
<dbReference type="InterPro" id="IPR002491">
    <property type="entry name" value="ABC_transptr_periplasmic_BD"/>
</dbReference>
<dbReference type="PANTHER" id="PTHR30535:SF34">
    <property type="entry name" value="MOLYBDATE-BINDING PROTEIN MOLA"/>
    <property type="match status" value="1"/>
</dbReference>
<sequence length="373" mass="41685">MARKSVSSLILTALFSTPFFSYAAQYPLTVTDLDGRNITLQHEPQRIILQDGRDIMAMALLDRENPFKRLVAWNNLAKKQDINTWKMLKEKWPQSAEILDMGFSDKGNVDLESVISRQPDLMIAQLRAKPALEESGIINKLSALNIPVLFVDYEINPGKDTAPSIDLLGKVLNREDNAKAFTDYYRQQLDAIRQKTATITPKANVFVEALAGNSDACCFTHGHSGWGGLVEAVGANNIGSQLLPGASGFVSLEKVISMKPDAYIMTGSKRGNSQVLPLGLEVDAQEVNNQVQVLLSRTGVSEIPAIKAKRAYGIYHHFYNHPWNIVGMEYLAKDIYPQTFSRLNPDDSWHYIVRHFTTLPDLPFVFSWQQGES</sequence>
<organism evidence="3 4">
    <name type="scientific">Klebsiella oxytoca</name>
    <dbReference type="NCBI Taxonomy" id="571"/>
    <lineage>
        <taxon>Bacteria</taxon>
        <taxon>Pseudomonadati</taxon>
        <taxon>Pseudomonadota</taxon>
        <taxon>Gammaproteobacteria</taxon>
        <taxon>Enterobacterales</taxon>
        <taxon>Enterobacteriaceae</taxon>
        <taxon>Klebsiella/Raoultella group</taxon>
        <taxon>Klebsiella</taxon>
    </lineage>
</organism>
<feature type="signal peptide" evidence="1">
    <location>
        <begin position="1"/>
        <end position="23"/>
    </location>
</feature>
<evidence type="ECO:0000259" key="2">
    <source>
        <dbReference type="PROSITE" id="PS50983"/>
    </source>
</evidence>
<evidence type="ECO:0000313" key="3">
    <source>
        <dbReference type="EMBL" id="PXW47028.1"/>
    </source>
</evidence>
<evidence type="ECO:0000256" key="1">
    <source>
        <dbReference type="SAM" id="SignalP"/>
    </source>
</evidence>
<dbReference type="InterPro" id="IPR050902">
    <property type="entry name" value="ABC_Transporter_SBP"/>
</dbReference>
<dbReference type="SUPFAM" id="SSF53807">
    <property type="entry name" value="Helical backbone' metal receptor"/>
    <property type="match status" value="1"/>
</dbReference>
<dbReference type="Gene3D" id="3.40.50.1980">
    <property type="entry name" value="Nitrogenase molybdenum iron protein domain"/>
    <property type="match status" value="2"/>
</dbReference>
<feature type="domain" description="Fe/B12 periplasmic-binding" evidence="2">
    <location>
        <begin position="46"/>
        <end position="343"/>
    </location>
</feature>
<dbReference type="PANTHER" id="PTHR30535">
    <property type="entry name" value="VITAMIN B12-BINDING PROTEIN"/>
    <property type="match status" value="1"/>
</dbReference>
<protein>
    <submittedName>
        <fullName evidence="3">Iron complex transport system substrate-binding protein</fullName>
    </submittedName>
</protein>
<comment type="caution">
    <text evidence="3">The sequence shown here is derived from an EMBL/GenBank/DDBJ whole genome shotgun (WGS) entry which is preliminary data.</text>
</comment>